<dbReference type="Pfam" id="PF18073">
    <property type="entry name" value="Zn_ribbon_LapB"/>
    <property type="match status" value="1"/>
</dbReference>
<dbReference type="GO" id="GO:0003684">
    <property type="term" value="F:damaged DNA binding"/>
    <property type="evidence" value="ECO:0007669"/>
    <property type="project" value="InterPro"/>
</dbReference>
<feature type="domain" description="RecA family profile 1" evidence="14">
    <location>
        <begin position="68"/>
        <end position="217"/>
    </location>
</feature>
<dbReference type="Gene3D" id="3.30.230.10">
    <property type="match status" value="1"/>
</dbReference>
<dbReference type="Gene3D" id="3.40.50.300">
    <property type="entry name" value="P-loop containing nucleotide triphosphate hydrolases"/>
    <property type="match status" value="1"/>
</dbReference>
<feature type="binding site" evidence="11">
    <location>
        <begin position="97"/>
        <end position="104"/>
    </location>
    <ligand>
        <name>ATP</name>
        <dbReference type="ChEBI" id="CHEBI:30616"/>
    </ligand>
</feature>
<evidence type="ECO:0000256" key="12">
    <source>
        <dbReference type="NCBIfam" id="TIGR00416"/>
    </source>
</evidence>
<proteinExistence type="inferred from homology"/>
<evidence type="ECO:0000256" key="11">
    <source>
        <dbReference type="HAMAP-Rule" id="MF_01498"/>
    </source>
</evidence>
<dbReference type="GO" id="GO:0000725">
    <property type="term" value="P:recombinational repair"/>
    <property type="evidence" value="ECO:0007669"/>
    <property type="project" value="UniProtKB-UniRule"/>
</dbReference>
<dbReference type="PRINTS" id="PR01874">
    <property type="entry name" value="DNAREPAIRADA"/>
</dbReference>
<comment type="function">
    <text evidence="13">DNA-dependent ATPase involved in processing of recombination intermediates, plays a role in repairing DNA breaks. Stimulates the branch migration of RecA-mediated strand transfer reactions, allowing the 3' invading strand to extend heteroduplex DNA faster. Binds ssDNA in the presence of ADP but not other nucleotides, has ATPase activity that is stimulated by ssDNA and various branched DNA structures, but inhibited by SSB. Does not have RecA's homology-searching function.</text>
</comment>
<dbReference type="SUPFAM" id="SSF52540">
    <property type="entry name" value="P-loop containing nucleoside triphosphate hydrolases"/>
    <property type="match status" value="1"/>
</dbReference>
<feature type="region of interest" description="Lon-protease-like" evidence="11">
    <location>
        <begin position="353"/>
        <end position="457"/>
    </location>
</feature>
<gene>
    <name evidence="11" type="primary">radA</name>
    <name evidence="15" type="ORF">C4886_01080</name>
</gene>
<evidence type="ECO:0000256" key="2">
    <source>
        <dbReference type="ARBA" id="ARBA00022741"/>
    </source>
</evidence>
<keyword evidence="5" id="KW-0378">Hydrolase</keyword>
<dbReference type="PANTHER" id="PTHR32472">
    <property type="entry name" value="DNA REPAIR PROTEIN RADA"/>
    <property type="match status" value="1"/>
</dbReference>
<sequence>MLKNKKTVYFCQECGYESAKWMGQCPACKAWNTFVEETVSSKKSSSGSIKTTQKKTEPVVLKDISLSSDERQSCGIGELDRVLGGGIVPGSLVLVGGDPGIGKSTLLLQVCRNLSSQGISVLYISGEESLRQIKLRADRLGTFNDKLKLLCETNLENIREIIERTKPDVAVVDSIQTMFHEDISSAPGSVSQVRESTNVLMQIAKGMGVSIFIVGHVTKEGNVAGPRVLEHMVDTVLYFEGDRHASYRILRAVKNRFGSTNEIGVFEMQNSGLEEVKNPSEFLLNGRPENASGSVVACSMEGTRPILVEIQALVCQSNFGIPRRTAVGTDFNRVNLLMAVLEKKAGVHLAASDAYVNIAGGMKMTEPAIDLGICLAIISSAKEIVIPDSVMAFGEIGLSGEVRAVSMAGQRVQEAKKLGFETVILPEVNRTATESIKGIKLVYVAGIRDAISFIRGL</sequence>
<dbReference type="GO" id="GO:0016787">
    <property type="term" value="F:hydrolase activity"/>
    <property type="evidence" value="ECO:0007669"/>
    <property type="project" value="UniProtKB-KW"/>
</dbReference>
<keyword evidence="3 11" id="KW-0227">DNA damage</keyword>
<dbReference type="InterPro" id="IPR020568">
    <property type="entry name" value="Ribosomal_Su5_D2-typ_SF"/>
</dbReference>
<comment type="function">
    <text evidence="11">Plays a role in repairing double-strand DNA breaks, probably involving stabilizing or processing branched DNA or blocked replication forks.</text>
</comment>
<dbReference type="InterPro" id="IPR014721">
    <property type="entry name" value="Ribsml_uS5_D2-typ_fold_subgr"/>
</dbReference>
<dbReference type="FunFam" id="3.40.50.300:FF:000050">
    <property type="entry name" value="DNA repair protein RadA"/>
    <property type="match status" value="1"/>
</dbReference>
<dbReference type="PANTHER" id="PTHR32472:SF10">
    <property type="entry name" value="DNA REPAIR PROTEIN RADA-LIKE PROTEIN"/>
    <property type="match status" value="1"/>
</dbReference>
<dbReference type="InterPro" id="IPR041166">
    <property type="entry name" value="Rubredoxin_2"/>
</dbReference>
<protein>
    <recommendedName>
        <fullName evidence="11 12">DNA repair protein RadA</fullName>
    </recommendedName>
</protein>
<dbReference type="InterPro" id="IPR004504">
    <property type="entry name" value="DNA_repair_RadA"/>
</dbReference>
<dbReference type="GO" id="GO:0140664">
    <property type="term" value="F:ATP-dependent DNA damage sensor activity"/>
    <property type="evidence" value="ECO:0007669"/>
    <property type="project" value="InterPro"/>
</dbReference>
<evidence type="ECO:0000313" key="16">
    <source>
        <dbReference type="Proteomes" id="UP000253208"/>
    </source>
</evidence>
<feature type="short sequence motif" description="RadA KNRFG motif" evidence="11">
    <location>
        <begin position="254"/>
        <end position="258"/>
    </location>
</feature>
<dbReference type="AlphaFoldDB" id="A0A367G8I7"/>
<evidence type="ECO:0000256" key="5">
    <source>
        <dbReference type="ARBA" id="ARBA00022801"/>
    </source>
</evidence>
<name>A0A367G8I7_9FIRM</name>
<comment type="caution">
    <text evidence="15">The sequence shown here is derived from an EMBL/GenBank/DDBJ whole genome shotgun (WGS) entry which is preliminary data.</text>
</comment>
<dbReference type="RefSeq" id="WP_021650957.1">
    <property type="nucleotide sequence ID" value="NZ_PSQG01000001.1"/>
</dbReference>
<dbReference type="SMART" id="SM00382">
    <property type="entry name" value="AAA"/>
    <property type="match status" value="1"/>
</dbReference>
<evidence type="ECO:0000256" key="1">
    <source>
        <dbReference type="ARBA" id="ARBA00022723"/>
    </source>
</evidence>
<organism evidence="15 16">
    <name type="scientific">Blautia obeum</name>
    <dbReference type="NCBI Taxonomy" id="40520"/>
    <lineage>
        <taxon>Bacteria</taxon>
        <taxon>Bacillati</taxon>
        <taxon>Bacillota</taxon>
        <taxon>Clostridia</taxon>
        <taxon>Lachnospirales</taxon>
        <taxon>Lachnospiraceae</taxon>
        <taxon>Blautia</taxon>
    </lineage>
</organism>
<evidence type="ECO:0000259" key="14">
    <source>
        <dbReference type="PROSITE" id="PS50162"/>
    </source>
</evidence>
<evidence type="ECO:0000256" key="4">
    <source>
        <dbReference type="ARBA" id="ARBA00022771"/>
    </source>
</evidence>
<dbReference type="InterPro" id="IPR020588">
    <property type="entry name" value="RecA_ATP-bd"/>
</dbReference>
<dbReference type="CDD" id="cd01121">
    <property type="entry name" value="RadA_SMS_N"/>
    <property type="match status" value="1"/>
</dbReference>
<reference evidence="15 16" key="1">
    <citation type="submission" date="2018-02" db="EMBL/GenBank/DDBJ databases">
        <title>Complete genome sequencing of Faecalibacterium prausnitzii strains isolated from the human gut.</title>
        <authorList>
            <person name="Fitzgerald B.C."/>
            <person name="Shkoporov A.N."/>
            <person name="Ross P.R."/>
            <person name="Hill C."/>
        </authorList>
    </citation>
    <scope>NUCLEOTIDE SEQUENCE [LARGE SCALE GENOMIC DNA]</scope>
    <source>
        <strain evidence="15 16">APC942/31-1</strain>
    </source>
</reference>
<keyword evidence="1 11" id="KW-0479">Metal-binding</keyword>
<evidence type="ECO:0000256" key="8">
    <source>
        <dbReference type="ARBA" id="ARBA00023016"/>
    </source>
</evidence>
<dbReference type="EMBL" id="PSQG01000001">
    <property type="protein sequence ID" value="RCH46553.1"/>
    <property type="molecule type" value="Genomic_DNA"/>
</dbReference>
<evidence type="ECO:0000256" key="6">
    <source>
        <dbReference type="ARBA" id="ARBA00022833"/>
    </source>
</evidence>
<evidence type="ECO:0000313" key="15">
    <source>
        <dbReference type="EMBL" id="RCH46553.1"/>
    </source>
</evidence>
<keyword evidence="4 13" id="KW-0863">Zinc-finger</keyword>
<keyword evidence="9 11" id="KW-0238">DNA-binding</keyword>
<evidence type="ECO:0000256" key="3">
    <source>
        <dbReference type="ARBA" id="ARBA00022763"/>
    </source>
</evidence>
<accession>A0A367G8I7</accession>
<dbReference type="InterPro" id="IPR027417">
    <property type="entry name" value="P-loop_NTPase"/>
</dbReference>
<dbReference type="NCBIfam" id="TIGR00416">
    <property type="entry name" value="sms"/>
    <property type="match status" value="1"/>
</dbReference>
<comment type="domain">
    <text evidence="11">The middle region has homology to RecA with ATPase motifs including the RadA KNRFG motif, while the C-terminus is homologous to Lon protease.</text>
</comment>
<evidence type="ECO:0000256" key="13">
    <source>
        <dbReference type="RuleBase" id="RU003555"/>
    </source>
</evidence>
<dbReference type="Pfam" id="PF13541">
    <property type="entry name" value="ChlI"/>
    <property type="match status" value="1"/>
</dbReference>
<dbReference type="GO" id="GO:0008270">
    <property type="term" value="F:zinc ion binding"/>
    <property type="evidence" value="ECO:0007669"/>
    <property type="project" value="UniProtKB-KW"/>
</dbReference>
<keyword evidence="6 13" id="KW-0862">Zinc</keyword>
<dbReference type="SUPFAM" id="SSF54211">
    <property type="entry name" value="Ribosomal protein S5 domain 2-like"/>
    <property type="match status" value="1"/>
</dbReference>
<keyword evidence="7 11" id="KW-0067">ATP-binding</keyword>
<dbReference type="GO" id="GO:0005524">
    <property type="term" value="F:ATP binding"/>
    <property type="evidence" value="ECO:0007669"/>
    <property type="project" value="UniProtKB-UniRule"/>
</dbReference>
<evidence type="ECO:0000256" key="7">
    <source>
        <dbReference type="ARBA" id="ARBA00022840"/>
    </source>
</evidence>
<dbReference type="GO" id="GO:0005829">
    <property type="term" value="C:cytosol"/>
    <property type="evidence" value="ECO:0007669"/>
    <property type="project" value="TreeGrafter"/>
</dbReference>
<evidence type="ECO:0000256" key="10">
    <source>
        <dbReference type="ARBA" id="ARBA00023204"/>
    </source>
</evidence>
<dbReference type="PROSITE" id="PS50162">
    <property type="entry name" value="RECA_2"/>
    <property type="match status" value="1"/>
</dbReference>
<keyword evidence="8 11" id="KW-0346">Stress response</keyword>
<evidence type="ECO:0000256" key="9">
    <source>
        <dbReference type="ARBA" id="ARBA00023125"/>
    </source>
</evidence>
<comment type="similarity">
    <text evidence="11 13">Belongs to the RecA family. RadA subfamily.</text>
</comment>
<dbReference type="Pfam" id="PF13481">
    <property type="entry name" value="AAA_25"/>
    <property type="match status" value="1"/>
</dbReference>
<dbReference type="InterPro" id="IPR003593">
    <property type="entry name" value="AAA+_ATPase"/>
</dbReference>
<dbReference type="Proteomes" id="UP000253208">
    <property type="component" value="Unassembled WGS sequence"/>
</dbReference>
<keyword evidence="10 11" id="KW-0234">DNA repair</keyword>
<keyword evidence="2 11" id="KW-0547">Nucleotide-binding</keyword>
<dbReference type="HAMAP" id="MF_01498">
    <property type="entry name" value="RadA_bact"/>
    <property type="match status" value="1"/>
</dbReference>